<proteinExistence type="predicted"/>
<name>A0A9P6R0E0_9FUNG</name>
<dbReference type="Proteomes" id="UP000823405">
    <property type="component" value="Unassembled WGS sequence"/>
</dbReference>
<reference evidence="1" key="1">
    <citation type="journal article" date="2020" name="Fungal Divers.">
        <title>Resolving the Mortierellaceae phylogeny through synthesis of multi-gene phylogenetics and phylogenomics.</title>
        <authorList>
            <person name="Vandepol N."/>
            <person name="Liber J."/>
            <person name="Desiro A."/>
            <person name="Na H."/>
            <person name="Kennedy M."/>
            <person name="Barry K."/>
            <person name="Grigoriev I.V."/>
            <person name="Miller A.N."/>
            <person name="O'Donnell K."/>
            <person name="Stajich J.E."/>
            <person name="Bonito G."/>
        </authorList>
    </citation>
    <scope>NUCLEOTIDE SEQUENCE</scope>
    <source>
        <strain evidence="1">NVP60</strain>
    </source>
</reference>
<dbReference type="AlphaFoldDB" id="A0A9P6R0E0"/>
<gene>
    <name evidence="1" type="ORF">BGZ97_001494</name>
</gene>
<organism evidence="1 2">
    <name type="scientific">Linnemannia gamsii</name>
    <dbReference type="NCBI Taxonomy" id="64522"/>
    <lineage>
        <taxon>Eukaryota</taxon>
        <taxon>Fungi</taxon>
        <taxon>Fungi incertae sedis</taxon>
        <taxon>Mucoromycota</taxon>
        <taxon>Mortierellomycotina</taxon>
        <taxon>Mortierellomycetes</taxon>
        <taxon>Mortierellales</taxon>
        <taxon>Mortierellaceae</taxon>
        <taxon>Linnemannia</taxon>
    </lineage>
</organism>
<protein>
    <submittedName>
        <fullName evidence="1">Uncharacterized protein</fullName>
    </submittedName>
</protein>
<evidence type="ECO:0000313" key="2">
    <source>
        <dbReference type="Proteomes" id="UP000823405"/>
    </source>
</evidence>
<keyword evidence="2" id="KW-1185">Reference proteome</keyword>
<dbReference type="EMBL" id="JAAAIN010001309">
    <property type="protein sequence ID" value="KAG0304438.1"/>
    <property type="molecule type" value="Genomic_DNA"/>
</dbReference>
<feature type="non-terminal residue" evidence="1">
    <location>
        <position position="87"/>
    </location>
</feature>
<sequence>MCPAFIGKMEIVDWKEPKLEQCTAHAMISMEEFMGGYVNQGLACNNIPVAPFFFPKSKPSGPDLVFFIRIDGARLVPVFVQKEAASR</sequence>
<dbReference type="OrthoDB" id="2426605at2759"/>
<comment type="caution">
    <text evidence="1">The sequence shown here is derived from an EMBL/GenBank/DDBJ whole genome shotgun (WGS) entry which is preliminary data.</text>
</comment>
<accession>A0A9P6R0E0</accession>
<evidence type="ECO:0000313" key="1">
    <source>
        <dbReference type="EMBL" id="KAG0304438.1"/>
    </source>
</evidence>